<proteinExistence type="inferred from homology"/>
<accession>A0A484IFZ1</accession>
<sequence>MHMITLSSLSEDNLQKILSDNYVEPQWVSSNRKKILSKFSNLPSEVSPLYSKYTGLTVLKPEHVCFSNKEKVSVSKDLEIRLNEIKSSPSMLLIGSTVVHIFVPAELSEKGLIISTIQDAMTNHPELVKKYFDENYVNYEEDRFLALGSSAFQSGFFIYIPRNLIIEDPIRIVYSLRDDGTSSICRNLVLAEEGSKATIVQELYSSSSLTMTSDSNDNKLVGFDSRNTSDKVLNEHQKQQVGYFEFLECDVKSIAELEFITLQAMNMDTVCISNRKAFVGKDAKMSWYSGMFGSRLCRFKTDSVMNGSGAQSEDVQIVFGTNNQLFDITSNLDHVGFSTRGKVLVKSIVKDTAKSLFKGMIKIRKNAQTSEAYLAGHAILLNKGAQADAIPGLEIETNEVKATHSASVSQIDEEQIFYLMCKGLDRESAKREIINGFVEPLSRKMGPFIRAWISYLFENKWTGKPLLLKGDEVMEQIIEVEKSRYKETADIFEKHYKYR</sequence>
<keyword evidence="5" id="KW-1185">Reference proteome</keyword>
<dbReference type="InterPro" id="IPR055346">
    <property type="entry name" value="Fe-S_cluster_assembly_SufBD"/>
</dbReference>
<evidence type="ECO:0000313" key="4">
    <source>
        <dbReference type="EMBL" id="VFJ14564.1"/>
    </source>
</evidence>
<protein>
    <submittedName>
        <fullName evidence="4">FeS cluster assembly protein SufB</fullName>
    </submittedName>
</protein>
<dbReference type="KEGG" id="nfn:NFRAN_2242"/>
<name>A0A484IFZ1_9ARCH</name>
<evidence type="ECO:0000256" key="1">
    <source>
        <dbReference type="ARBA" id="ARBA00043967"/>
    </source>
</evidence>
<dbReference type="InterPro" id="IPR045595">
    <property type="entry name" value="SufBD_N"/>
</dbReference>
<dbReference type="Pfam" id="PF19295">
    <property type="entry name" value="SufBD_N"/>
    <property type="match status" value="1"/>
</dbReference>
<evidence type="ECO:0000259" key="3">
    <source>
        <dbReference type="Pfam" id="PF19295"/>
    </source>
</evidence>
<feature type="domain" description="SUF system FeS cluster assembly SufBD core" evidence="2">
    <location>
        <begin position="242"/>
        <end position="437"/>
    </location>
</feature>
<gene>
    <name evidence="4" type="primary">sufB</name>
    <name evidence="4" type="ORF">NFRAN_2242</name>
</gene>
<organism evidence="4 5">
    <name type="scientific">Candidatus Nitrosocosmicus franklandianus</name>
    <dbReference type="NCBI Taxonomy" id="1798806"/>
    <lineage>
        <taxon>Archaea</taxon>
        <taxon>Nitrososphaerota</taxon>
        <taxon>Nitrososphaeria</taxon>
        <taxon>Nitrososphaerales</taxon>
        <taxon>Nitrososphaeraceae</taxon>
        <taxon>Candidatus Nitrosocosmicus</taxon>
    </lineage>
</organism>
<dbReference type="Pfam" id="PF01458">
    <property type="entry name" value="SUFBD_core"/>
    <property type="match status" value="1"/>
</dbReference>
<feature type="domain" description="SUF system FeS cluster assembly SufBD N-terminal" evidence="3">
    <location>
        <begin position="80"/>
        <end position="172"/>
    </location>
</feature>
<reference evidence="4 5" key="1">
    <citation type="submission" date="2019-02" db="EMBL/GenBank/DDBJ databases">
        <authorList>
            <person name="Lehtovirta-Morley E L."/>
        </authorList>
    </citation>
    <scope>NUCLEOTIDE SEQUENCE [LARGE SCALE GENOMIC DNA]</scope>
    <source>
        <strain evidence="4">NFRAN1</strain>
    </source>
</reference>
<dbReference type="GO" id="GO:0016226">
    <property type="term" value="P:iron-sulfur cluster assembly"/>
    <property type="evidence" value="ECO:0007669"/>
    <property type="project" value="InterPro"/>
</dbReference>
<dbReference type="PANTHER" id="PTHR30508">
    <property type="entry name" value="FES CLUSTER ASSEMBLY PROTEIN SUF"/>
    <property type="match status" value="1"/>
</dbReference>
<dbReference type="InterPro" id="IPR000825">
    <property type="entry name" value="SUF_FeS_clus_asmbl_SufBD_core"/>
</dbReference>
<comment type="similarity">
    <text evidence="1">Belongs to the iron-sulfur cluster assembly SufBD family.</text>
</comment>
<dbReference type="PANTHER" id="PTHR30508:SF1">
    <property type="entry name" value="UPF0051 PROTEIN ABCI8, CHLOROPLASTIC-RELATED"/>
    <property type="match status" value="1"/>
</dbReference>
<dbReference type="InterPro" id="IPR037284">
    <property type="entry name" value="SUF_FeS_clus_asmbl_SufBD_sf"/>
</dbReference>
<evidence type="ECO:0000313" key="5">
    <source>
        <dbReference type="Proteomes" id="UP000294299"/>
    </source>
</evidence>
<dbReference type="AlphaFoldDB" id="A0A484IFZ1"/>
<evidence type="ECO:0000259" key="2">
    <source>
        <dbReference type="Pfam" id="PF01458"/>
    </source>
</evidence>
<dbReference type="Proteomes" id="UP000294299">
    <property type="component" value="Chromosome NFRAN"/>
</dbReference>
<dbReference type="SUPFAM" id="SSF101960">
    <property type="entry name" value="Stabilizer of iron transporter SufD"/>
    <property type="match status" value="1"/>
</dbReference>
<dbReference type="EMBL" id="LR216287">
    <property type="protein sequence ID" value="VFJ14564.1"/>
    <property type="molecule type" value="Genomic_DNA"/>
</dbReference>